<name>A0AAD5Y8Y1_9FUNG</name>
<evidence type="ECO:0000313" key="1">
    <source>
        <dbReference type="EMBL" id="KAJ3258554.1"/>
    </source>
</evidence>
<dbReference type="AlphaFoldDB" id="A0AAD5Y8Y1"/>
<dbReference type="Proteomes" id="UP001210925">
    <property type="component" value="Unassembled WGS sequence"/>
</dbReference>
<reference evidence="1" key="1">
    <citation type="submission" date="2020-05" db="EMBL/GenBank/DDBJ databases">
        <title>Phylogenomic resolution of chytrid fungi.</title>
        <authorList>
            <person name="Stajich J.E."/>
            <person name="Amses K."/>
            <person name="Simmons R."/>
            <person name="Seto K."/>
            <person name="Myers J."/>
            <person name="Bonds A."/>
            <person name="Quandt C.A."/>
            <person name="Barry K."/>
            <person name="Liu P."/>
            <person name="Grigoriev I."/>
            <person name="Longcore J.E."/>
            <person name="James T.Y."/>
        </authorList>
    </citation>
    <scope>NUCLEOTIDE SEQUENCE</scope>
    <source>
        <strain evidence="1">PLAUS21</strain>
    </source>
</reference>
<organism evidence="1 2">
    <name type="scientific">Boothiomyces macroporosus</name>
    <dbReference type="NCBI Taxonomy" id="261099"/>
    <lineage>
        <taxon>Eukaryota</taxon>
        <taxon>Fungi</taxon>
        <taxon>Fungi incertae sedis</taxon>
        <taxon>Chytridiomycota</taxon>
        <taxon>Chytridiomycota incertae sedis</taxon>
        <taxon>Chytridiomycetes</taxon>
        <taxon>Rhizophydiales</taxon>
        <taxon>Terramycetaceae</taxon>
        <taxon>Boothiomyces</taxon>
    </lineage>
</organism>
<keyword evidence="2" id="KW-1185">Reference proteome</keyword>
<gene>
    <name evidence="1" type="ORF">HK103_003514</name>
</gene>
<dbReference type="Pfam" id="PF09471">
    <property type="entry name" value="Peptidase_M64"/>
    <property type="match status" value="1"/>
</dbReference>
<protein>
    <submittedName>
        <fullName evidence="1">Uncharacterized protein</fullName>
    </submittedName>
</protein>
<dbReference type="InterPro" id="IPR024079">
    <property type="entry name" value="MetalloPept_cat_dom_sf"/>
</dbReference>
<proteinExistence type="predicted"/>
<dbReference type="EMBL" id="JADGKB010000026">
    <property type="protein sequence ID" value="KAJ3258554.1"/>
    <property type="molecule type" value="Genomic_DNA"/>
</dbReference>
<comment type="caution">
    <text evidence="1">The sequence shown here is derived from an EMBL/GenBank/DDBJ whole genome shotgun (WGS) entry which is preliminary data.</text>
</comment>
<dbReference type="Gene3D" id="3.40.390.10">
    <property type="entry name" value="Collagenase (Catalytic Domain)"/>
    <property type="match status" value="1"/>
</dbReference>
<accession>A0AAD5Y8Y1</accession>
<dbReference type="GO" id="GO:0008237">
    <property type="term" value="F:metallopeptidase activity"/>
    <property type="evidence" value="ECO:0007669"/>
    <property type="project" value="InterPro"/>
</dbReference>
<dbReference type="InterPro" id="IPR019026">
    <property type="entry name" value="Peptidase_M64_IgA"/>
</dbReference>
<sequence>MVIKLFLLCYTVYASNVQQPLFQASSSVREEFYGVKFLQQGTHCTQISPVEQVQRNNNVDKYQPVIALKSPAIRDHQVLGSSATLLSIIGLDQTLVKNEIANHCETIDRYIEYDLDALENEIEIEIIKSGDPKNRIDAVFMGDGYTKDEREKFISDIKRLVDDMWAGNTFESVLPLYNIWAVFVPSKEHGIGVGGKPKDTAFGLYRDGTELRGIYCSKQRRARQVCKATGKYACDYPTLIGNDPYYGGLGGEFVISTSSETSGTIVLRHEIGHSMIDVGEEYDGGQVYSGCNAAHSLSNIPWQEWLTEPHNIREETSAIRVQDYAWYDLANGDYEIKFYSGGKFDTWKMEISSSGVEVPDSLEVYFDGVRLPWETTGNLDRAFSAWEGKNLAKGQHTLTFKQGFPPSNSDSPIRQLCSVRLHEFAKEPEFHKSKSFIGAYPTWDINGRVSYRPTNDACLMRDMSRDTFCDVCVEGLWVNLLRQLSLIDNVIQSCENSIKIQVATLPLAHFRSSIKSFNESLSINWFDRDHQPLTQYKDQFTVEIPGEFYSDEWTVEVKFWSSQIRGSYKYLTSTKSFQICSATQ</sequence>
<evidence type="ECO:0000313" key="2">
    <source>
        <dbReference type="Proteomes" id="UP001210925"/>
    </source>
</evidence>